<reference evidence="1" key="1">
    <citation type="journal article" date="2023" name="PhytoFront">
        <title>Draft Genome Resources of Seven Strains of Tilletia horrida, Causal Agent of Kernel Smut of Rice.</title>
        <authorList>
            <person name="Khanal S."/>
            <person name="Antony Babu S."/>
            <person name="Zhou X.G."/>
        </authorList>
    </citation>
    <scope>NUCLEOTIDE SEQUENCE</scope>
    <source>
        <strain evidence="1">TX6</strain>
    </source>
</reference>
<evidence type="ECO:0000313" key="1">
    <source>
        <dbReference type="EMBL" id="KAK0550445.1"/>
    </source>
</evidence>
<dbReference type="Proteomes" id="UP001176517">
    <property type="component" value="Unassembled WGS sequence"/>
</dbReference>
<organism evidence="1 2">
    <name type="scientific">Tilletia horrida</name>
    <dbReference type="NCBI Taxonomy" id="155126"/>
    <lineage>
        <taxon>Eukaryota</taxon>
        <taxon>Fungi</taxon>
        <taxon>Dikarya</taxon>
        <taxon>Basidiomycota</taxon>
        <taxon>Ustilaginomycotina</taxon>
        <taxon>Exobasidiomycetes</taxon>
        <taxon>Tilletiales</taxon>
        <taxon>Tilletiaceae</taxon>
        <taxon>Tilletia</taxon>
    </lineage>
</organism>
<evidence type="ECO:0000313" key="2">
    <source>
        <dbReference type="Proteomes" id="UP001176517"/>
    </source>
</evidence>
<gene>
    <name evidence="1" type="ORF">OC846_003642</name>
</gene>
<dbReference type="EMBL" id="JAPDMZ010000092">
    <property type="protein sequence ID" value="KAK0550445.1"/>
    <property type="molecule type" value="Genomic_DNA"/>
</dbReference>
<name>A0AAN6JTP6_9BASI</name>
<comment type="caution">
    <text evidence="1">The sequence shown here is derived from an EMBL/GenBank/DDBJ whole genome shotgun (WGS) entry which is preliminary data.</text>
</comment>
<proteinExistence type="predicted"/>
<sequence length="359" mass="41099">MSDTQRLPMEIILHIIGSIIDNPRAIYSRSDDVTKTLLSFTRVCQATYAHASDHLRRQCMLIEDERQLCDCITYLKATSHRVPEYGAVKTDADNIPVSQSGVRLCPITSLCLTLTERRDGQSNYLRTMGRITELLTLVRPNLTRLILDISLEVYSPDFGELRLSWSPEVINASFRSYVEAFSSLKDLEEVVNLRDTTFFPSLETSRGEGGPVWIFWPNLRRFALLDAETDVWFWQDMRRAERLELLILGRAFWKTRNCFKTSYLEPGPSTTEATRPHTSLKVVLAASPQDQPRNNSGRCLLWGSSEWPAVDPDNLIMVSLHDLPPPAFEARSPRSETHEHMRTAALRDEIWDWQGEIVS</sequence>
<dbReference type="AlphaFoldDB" id="A0AAN6JTP6"/>
<protein>
    <submittedName>
        <fullName evidence="1">Uncharacterized protein</fullName>
    </submittedName>
</protein>
<keyword evidence="2" id="KW-1185">Reference proteome</keyword>
<accession>A0AAN6JTP6</accession>